<dbReference type="EMBL" id="CAJNJA010012022">
    <property type="protein sequence ID" value="CAE7286238.1"/>
    <property type="molecule type" value="Genomic_DNA"/>
</dbReference>
<reference evidence="2" key="1">
    <citation type="submission" date="2021-02" db="EMBL/GenBank/DDBJ databases">
        <authorList>
            <person name="Dougan E. K."/>
            <person name="Rhodes N."/>
            <person name="Thang M."/>
            <person name="Chan C."/>
        </authorList>
    </citation>
    <scope>NUCLEOTIDE SEQUENCE</scope>
</reference>
<proteinExistence type="predicted"/>
<evidence type="ECO:0000313" key="2">
    <source>
        <dbReference type="EMBL" id="CAE7286238.1"/>
    </source>
</evidence>
<gene>
    <name evidence="2" type="primary">ergic3</name>
    <name evidence="2" type="ORF">SNEC2469_LOCUS6994</name>
</gene>
<keyword evidence="3" id="KW-1185">Reference proteome</keyword>
<dbReference type="AlphaFoldDB" id="A0A812NCY4"/>
<accession>A0A812NCY4</accession>
<feature type="region of interest" description="Disordered" evidence="1">
    <location>
        <begin position="1"/>
        <end position="45"/>
    </location>
</feature>
<name>A0A812NCY4_9DINO</name>
<evidence type="ECO:0000256" key="1">
    <source>
        <dbReference type="SAM" id="MobiDB-lite"/>
    </source>
</evidence>
<protein>
    <submittedName>
        <fullName evidence="2">Ergic3 protein</fullName>
    </submittedName>
</protein>
<evidence type="ECO:0000313" key="3">
    <source>
        <dbReference type="Proteomes" id="UP000601435"/>
    </source>
</evidence>
<comment type="caution">
    <text evidence="2">The sequence shown here is derived from an EMBL/GenBank/DDBJ whole genome shotgun (WGS) entry which is preliminary data.</text>
</comment>
<organism evidence="2 3">
    <name type="scientific">Symbiodinium necroappetens</name>
    <dbReference type="NCBI Taxonomy" id="1628268"/>
    <lineage>
        <taxon>Eukaryota</taxon>
        <taxon>Sar</taxon>
        <taxon>Alveolata</taxon>
        <taxon>Dinophyceae</taxon>
        <taxon>Suessiales</taxon>
        <taxon>Symbiodiniaceae</taxon>
        <taxon>Symbiodinium</taxon>
    </lineage>
</organism>
<sequence length="95" mass="10511">MVLIEEHEDAELPMPATLHELISSDDDGTPGRDEQPQPNATAQEGRILEISSVALRYSQTICAIRGDGLLSSQWQWATLNSELVFQHPLAKRSAQ</sequence>
<dbReference type="Proteomes" id="UP000601435">
    <property type="component" value="Unassembled WGS sequence"/>
</dbReference>
<feature type="compositionally biased region" description="Acidic residues" evidence="1">
    <location>
        <begin position="1"/>
        <end position="11"/>
    </location>
</feature>